<proteinExistence type="predicted"/>
<dbReference type="EMBL" id="PYGK01000017">
    <property type="protein sequence ID" value="PSL23704.1"/>
    <property type="molecule type" value="Genomic_DNA"/>
</dbReference>
<evidence type="ECO:0000256" key="1">
    <source>
        <dbReference type="SAM" id="Phobius"/>
    </source>
</evidence>
<dbReference type="AlphaFoldDB" id="A0A2P8FPR3"/>
<keyword evidence="1" id="KW-0812">Transmembrane</keyword>
<feature type="transmembrane region" description="Helical" evidence="1">
    <location>
        <begin position="63"/>
        <end position="86"/>
    </location>
</feature>
<dbReference type="Proteomes" id="UP000240978">
    <property type="component" value="Unassembled WGS sequence"/>
</dbReference>
<protein>
    <submittedName>
        <fullName evidence="2">Uncharacterized protein</fullName>
    </submittedName>
</protein>
<name>A0A2P8FPR3_9BACT</name>
<feature type="transmembrane region" description="Helical" evidence="1">
    <location>
        <begin position="93"/>
        <end position="113"/>
    </location>
</feature>
<dbReference type="OrthoDB" id="327431at2"/>
<keyword evidence="1" id="KW-1133">Transmembrane helix</keyword>
<reference evidence="2 3" key="1">
    <citation type="submission" date="2018-03" db="EMBL/GenBank/DDBJ databases">
        <title>Genomic Encyclopedia of Archaeal and Bacterial Type Strains, Phase II (KMG-II): from individual species to whole genera.</title>
        <authorList>
            <person name="Goeker M."/>
        </authorList>
    </citation>
    <scope>NUCLEOTIDE SEQUENCE [LARGE SCALE GENOMIC DNA]</scope>
    <source>
        <strain evidence="2 3">DSM 18107</strain>
    </source>
</reference>
<keyword evidence="1" id="KW-0472">Membrane</keyword>
<gene>
    <name evidence="2" type="ORF">CLV42_11759</name>
</gene>
<dbReference type="RefSeq" id="WP_106605302.1">
    <property type="nucleotide sequence ID" value="NZ_PYGK01000017.1"/>
</dbReference>
<organism evidence="2 3">
    <name type="scientific">Chitinophaga ginsengisoli</name>
    <dbReference type="NCBI Taxonomy" id="363837"/>
    <lineage>
        <taxon>Bacteria</taxon>
        <taxon>Pseudomonadati</taxon>
        <taxon>Bacteroidota</taxon>
        <taxon>Chitinophagia</taxon>
        <taxon>Chitinophagales</taxon>
        <taxon>Chitinophagaceae</taxon>
        <taxon>Chitinophaga</taxon>
    </lineage>
</organism>
<sequence>MFIGHFGLGLAAKKMAPSVSLGTLFIAVQFLDLLWPTLLLFNVEHVVIHPELGGERILEFTDYPVSHSLLMAMVWSVAFGGIYFLVKKNMRDSVIVGLAVLSHWVLDLIVHFHDLPIFPWASPKVGLEVWANPVLTNVIEGFMFITGIVIYLRAARPRKGVFWVLMALLLLVQVSNLFSPAPGSVTALAWSAQVMWLLVGMAYWTDRPLSSSSSLSPELA</sequence>
<accession>A0A2P8FPR3</accession>
<feature type="transmembrane region" description="Helical" evidence="1">
    <location>
        <begin position="161"/>
        <end position="179"/>
    </location>
</feature>
<feature type="transmembrane region" description="Helical" evidence="1">
    <location>
        <begin position="133"/>
        <end position="154"/>
    </location>
</feature>
<comment type="caution">
    <text evidence="2">The sequence shown here is derived from an EMBL/GenBank/DDBJ whole genome shotgun (WGS) entry which is preliminary data.</text>
</comment>
<evidence type="ECO:0000313" key="3">
    <source>
        <dbReference type="Proteomes" id="UP000240978"/>
    </source>
</evidence>
<evidence type="ECO:0000313" key="2">
    <source>
        <dbReference type="EMBL" id="PSL23704.1"/>
    </source>
</evidence>
<feature type="transmembrane region" description="Helical" evidence="1">
    <location>
        <begin position="21"/>
        <end position="43"/>
    </location>
</feature>
<keyword evidence="3" id="KW-1185">Reference proteome</keyword>